<name>A0A5D0I857_9FLAO</name>
<dbReference type="Proteomes" id="UP000323930">
    <property type="component" value="Unassembled WGS sequence"/>
</dbReference>
<keyword evidence="5" id="KW-0808">Transferase</keyword>
<keyword evidence="1 2" id="KW-0545">Nucleotide biosynthesis</keyword>
<evidence type="ECO:0000313" key="5">
    <source>
        <dbReference type="EMBL" id="TYA78607.1"/>
    </source>
</evidence>
<dbReference type="GO" id="GO:0016301">
    <property type="term" value="F:kinase activity"/>
    <property type="evidence" value="ECO:0007669"/>
    <property type="project" value="UniProtKB-KW"/>
</dbReference>
<dbReference type="InterPro" id="IPR005946">
    <property type="entry name" value="Rib-P_diPkinase"/>
</dbReference>
<evidence type="ECO:0000256" key="1">
    <source>
        <dbReference type="ARBA" id="ARBA00022727"/>
    </source>
</evidence>
<keyword evidence="5" id="KW-0418">Kinase</keyword>
<feature type="domain" description="Ribose-phosphate pyrophosphokinase N-terminal" evidence="4">
    <location>
        <begin position="17"/>
        <end position="109"/>
    </location>
</feature>
<feature type="domain" description="Phosphoribosyltransferase" evidence="3">
    <location>
        <begin position="141"/>
        <end position="238"/>
    </location>
</feature>
<sequence length="279" mass="30711">MILNLDKNFNPFKDKSVIEFESFTFSGGEPHIKILSPISAEQKVVVTHRIQSFSDFGLLLVAVDALKRMEVKTIDAFIPYFPAARQDRVMVSGEALSVKVYAEILNSLGLNCVVVYDPHSEVTPALLNDCKTISNHSFVEQVIADINEEVVLISPDGGALKKIYNLTKALGGLEVIECSKVRDVKTGAISDFKVYTEDLNGKHCLVVDDICDGGGTFIGLAQELKKKNAGKLFLAVSHGIFSKGLKGLSTYFDKIYSTDAFKTLQNTEHFSQIELKDLV</sequence>
<evidence type="ECO:0000256" key="2">
    <source>
        <dbReference type="RuleBase" id="RU004324"/>
    </source>
</evidence>
<dbReference type="SUPFAM" id="SSF53271">
    <property type="entry name" value="PRTase-like"/>
    <property type="match status" value="1"/>
</dbReference>
<dbReference type="GO" id="GO:0006164">
    <property type="term" value="P:purine nucleotide biosynthetic process"/>
    <property type="evidence" value="ECO:0007669"/>
    <property type="project" value="TreeGrafter"/>
</dbReference>
<dbReference type="SMART" id="SM01400">
    <property type="entry name" value="Pribosyltran_N"/>
    <property type="match status" value="1"/>
</dbReference>
<comment type="caution">
    <text evidence="5">The sequence shown here is derived from an EMBL/GenBank/DDBJ whole genome shotgun (WGS) entry which is preliminary data.</text>
</comment>
<dbReference type="InterPro" id="IPR029099">
    <property type="entry name" value="Pribosyltran_N"/>
</dbReference>
<dbReference type="InterPro" id="IPR029057">
    <property type="entry name" value="PRTase-like"/>
</dbReference>
<dbReference type="Pfam" id="PF00156">
    <property type="entry name" value="Pribosyltran"/>
    <property type="match status" value="1"/>
</dbReference>
<proteinExistence type="inferred from homology"/>
<evidence type="ECO:0000313" key="6">
    <source>
        <dbReference type="Proteomes" id="UP000323930"/>
    </source>
</evidence>
<dbReference type="PANTHER" id="PTHR10210">
    <property type="entry name" value="RIBOSE-PHOSPHATE DIPHOSPHOKINASE FAMILY MEMBER"/>
    <property type="match status" value="1"/>
</dbReference>
<dbReference type="PANTHER" id="PTHR10210:SF41">
    <property type="entry name" value="RIBOSE-PHOSPHATE PYROPHOSPHOKINASE 1, CHLOROPLASTIC"/>
    <property type="match status" value="1"/>
</dbReference>
<dbReference type="EMBL" id="VSDQ01000577">
    <property type="protein sequence ID" value="TYA78607.1"/>
    <property type="molecule type" value="Genomic_DNA"/>
</dbReference>
<dbReference type="GO" id="GO:0004749">
    <property type="term" value="F:ribose phosphate diphosphokinase activity"/>
    <property type="evidence" value="ECO:0007669"/>
    <property type="project" value="TreeGrafter"/>
</dbReference>
<dbReference type="InterPro" id="IPR000836">
    <property type="entry name" value="PRTase_dom"/>
</dbReference>
<dbReference type="Gene3D" id="3.40.50.2020">
    <property type="match status" value="2"/>
</dbReference>
<protein>
    <submittedName>
        <fullName evidence="5">Ribose-phosphate pyrophosphokinase</fullName>
    </submittedName>
</protein>
<evidence type="ECO:0000259" key="3">
    <source>
        <dbReference type="Pfam" id="PF00156"/>
    </source>
</evidence>
<dbReference type="GO" id="GO:0002189">
    <property type="term" value="C:ribose phosphate diphosphokinase complex"/>
    <property type="evidence" value="ECO:0007669"/>
    <property type="project" value="TreeGrafter"/>
</dbReference>
<dbReference type="OrthoDB" id="643885at2"/>
<organism evidence="5 6">
    <name type="scientific">Seonamhaeicola marinus</name>
    <dbReference type="NCBI Taxonomy" id="1912246"/>
    <lineage>
        <taxon>Bacteria</taxon>
        <taxon>Pseudomonadati</taxon>
        <taxon>Bacteroidota</taxon>
        <taxon>Flavobacteriia</taxon>
        <taxon>Flavobacteriales</taxon>
        <taxon>Flavobacteriaceae</taxon>
    </lineage>
</organism>
<dbReference type="GO" id="GO:0006015">
    <property type="term" value="P:5-phosphoribose 1-diphosphate biosynthetic process"/>
    <property type="evidence" value="ECO:0007669"/>
    <property type="project" value="TreeGrafter"/>
</dbReference>
<dbReference type="GO" id="GO:0000287">
    <property type="term" value="F:magnesium ion binding"/>
    <property type="evidence" value="ECO:0007669"/>
    <property type="project" value="InterPro"/>
</dbReference>
<dbReference type="RefSeq" id="WP_148541774.1">
    <property type="nucleotide sequence ID" value="NZ_VSDQ01000577.1"/>
</dbReference>
<keyword evidence="6" id="KW-1185">Reference proteome</keyword>
<comment type="similarity">
    <text evidence="2">Belongs to the ribose-phosphate pyrophosphokinase family.</text>
</comment>
<gene>
    <name evidence="5" type="ORF">FUA24_09650</name>
</gene>
<accession>A0A5D0I857</accession>
<evidence type="ECO:0000259" key="4">
    <source>
        <dbReference type="Pfam" id="PF13793"/>
    </source>
</evidence>
<dbReference type="AlphaFoldDB" id="A0A5D0I857"/>
<dbReference type="GO" id="GO:0005737">
    <property type="term" value="C:cytoplasm"/>
    <property type="evidence" value="ECO:0007669"/>
    <property type="project" value="TreeGrafter"/>
</dbReference>
<reference evidence="5 6" key="1">
    <citation type="submission" date="2019-08" db="EMBL/GenBank/DDBJ databases">
        <title>Seonamhaeicola sediminis sp. nov., isolated from marine sediment.</title>
        <authorList>
            <person name="Cao W.R."/>
        </authorList>
    </citation>
    <scope>NUCLEOTIDE SEQUENCE [LARGE SCALE GENOMIC DNA]</scope>
    <source>
        <strain evidence="5 6">B011</strain>
    </source>
</reference>
<dbReference type="CDD" id="cd06223">
    <property type="entry name" value="PRTases_typeI"/>
    <property type="match status" value="1"/>
</dbReference>
<dbReference type="NCBIfam" id="TIGR01251">
    <property type="entry name" value="ribP_PPkin"/>
    <property type="match status" value="1"/>
</dbReference>
<dbReference type="Pfam" id="PF13793">
    <property type="entry name" value="Pribosyltran_N"/>
    <property type="match status" value="1"/>
</dbReference>